<evidence type="ECO:0000313" key="2">
    <source>
        <dbReference type="Proteomes" id="UP001500618"/>
    </source>
</evidence>
<organism evidence="1 2">
    <name type="scientific">Fodinicola feengrottensis</name>
    <dbReference type="NCBI Taxonomy" id="435914"/>
    <lineage>
        <taxon>Bacteria</taxon>
        <taxon>Bacillati</taxon>
        <taxon>Actinomycetota</taxon>
        <taxon>Actinomycetes</taxon>
        <taxon>Mycobacteriales</taxon>
        <taxon>Fodinicola</taxon>
    </lineage>
</organism>
<comment type="caution">
    <text evidence="1">The sequence shown here is derived from an EMBL/GenBank/DDBJ whole genome shotgun (WGS) entry which is preliminary data.</text>
</comment>
<dbReference type="InterPro" id="IPR045730">
    <property type="entry name" value="DUF6084"/>
</dbReference>
<dbReference type="Proteomes" id="UP001500618">
    <property type="component" value="Unassembled WGS sequence"/>
</dbReference>
<gene>
    <name evidence="1" type="ORF">GCM10009765_53840</name>
</gene>
<protein>
    <submittedName>
        <fullName evidence="1">DUF6084 family protein</fullName>
    </submittedName>
</protein>
<dbReference type="EMBL" id="BAAANY010000020">
    <property type="protein sequence ID" value="GAA1697657.1"/>
    <property type="molecule type" value="Genomic_DNA"/>
</dbReference>
<dbReference type="Pfam" id="PF19562">
    <property type="entry name" value="DUF6084"/>
    <property type="match status" value="1"/>
</dbReference>
<keyword evidence="2" id="KW-1185">Reference proteome</keyword>
<sequence>MADLIFECVDAQPDKYGVSPTLLFKLRITDPDGQPVHAIALRCQLRIEPQRRRYDEEEGELLGTLFGDRSRWGDTLKPIQFALLSVLVPSFTGSTEIDVPVPCTYDMDVTAGSYFHALQDGVVPLVFLFSGTIFGKGGAKGFSVSQVPWHQEANFRLPVKTWKELMDRYFPDTSWLRVRRDTLDALLKYNAVHALPGLDAVITSLLEQSSLKQGGEKTP</sequence>
<reference evidence="1 2" key="1">
    <citation type="journal article" date="2019" name="Int. J. Syst. Evol. Microbiol.">
        <title>The Global Catalogue of Microorganisms (GCM) 10K type strain sequencing project: providing services to taxonomists for standard genome sequencing and annotation.</title>
        <authorList>
            <consortium name="The Broad Institute Genomics Platform"/>
            <consortium name="The Broad Institute Genome Sequencing Center for Infectious Disease"/>
            <person name="Wu L."/>
            <person name="Ma J."/>
        </authorList>
    </citation>
    <scope>NUCLEOTIDE SEQUENCE [LARGE SCALE GENOMIC DNA]</scope>
    <source>
        <strain evidence="1 2">JCM 14718</strain>
    </source>
</reference>
<proteinExistence type="predicted"/>
<accession>A0ABN2I2R9</accession>
<evidence type="ECO:0000313" key="1">
    <source>
        <dbReference type="EMBL" id="GAA1697657.1"/>
    </source>
</evidence>
<name>A0ABN2I2R9_9ACTN</name>
<dbReference type="RefSeq" id="WP_344313202.1">
    <property type="nucleotide sequence ID" value="NZ_BAAANY010000020.1"/>
</dbReference>